<evidence type="ECO:0000256" key="1">
    <source>
        <dbReference type="SAM" id="MobiDB-lite"/>
    </source>
</evidence>
<accession>A0A6J7SQ05</accession>
<organism evidence="2">
    <name type="scientific">freshwater metagenome</name>
    <dbReference type="NCBI Taxonomy" id="449393"/>
    <lineage>
        <taxon>unclassified sequences</taxon>
        <taxon>metagenomes</taxon>
        <taxon>ecological metagenomes</taxon>
    </lineage>
</organism>
<feature type="region of interest" description="Disordered" evidence="1">
    <location>
        <begin position="65"/>
        <end position="90"/>
    </location>
</feature>
<dbReference type="AlphaFoldDB" id="A0A6J7SQ05"/>
<feature type="compositionally biased region" description="Low complexity" evidence="1">
    <location>
        <begin position="80"/>
        <end position="90"/>
    </location>
</feature>
<sequence length="187" mass="19172">MSGTGFVSPIEPPVPSGFKAFEPGANPAQIPSITRFGVIVSIFLFCSSSSSGVCQNLITTLPTSVAPERSSSKRYSGVPAATSSGTAATTRPRELLPPVAPTRSLIPSRGGVDSIATIARFGATVAVNRSSARTTGALPSIGVSRSRERPMMVRLASAPCGQTLSIVEVRRIDPSLRTGAATAGPFG</sequence>
<reference evidence="2" key="1">
    <citation type="submission" date="2020-05" db="EMBL/GenBank/DDBJ databases">
        <authorList>
            <person name="Chiriac C."/>
            <person name="Salcher M."/>
            <person name="Ghai R."/>
            <person name="Kavagutti S V."/>
        </authorList>
    </citation>
    <scope>NUCLEOTIDE SEQUENCE</scope>
</reference>
<dbReference type="EMBL" id="CAFBPZ010000190">
    <property type="protein sequence ID" value="CAB5043307.1"/>
    <property type="molecule type" value="Genomic_DNA"/>
</dbReference>
<proteinExistence type="predicted"/>
<protein>
    <submittedName>
        <fullName evidence="2">Unannotated protein</fullName>
    </submittedName>
</protein>
<name>A0A6J7SQ05_9ZZZZ</name>
<evidence type="ECO:0000313" key="2">
    <source>
        <dbReference type="EMBL" id="CAB5043307.1"/>
    </source>
</evidence>
<gene>
    <name evidence="2" type="ORF">UFOPK4237_01749</name>
</gene>